<dbReference type="Proteomes" id="UP000324965">
    <property type="component" value="Unassembled WGS sequence"/>
</dbReference>
<feature type="compositionally biased region" description="Acidic residues" evidence="1">
    <location>
        <begin position="1"/>
        <end position="10"/>
    </location>
</feature>
<feature type="region of interest" description="Disordered" evidence="1">
    <location>
        <begin position="40"/>
        <end position="82"/>
    </location>
</feature>
<evidence type="ECO:0000256" key="1">
    <source>
        <dbReference type="SAM" id="MobiDB-lite"/>
    </source>
</evidence>
<accession>A0A5B0AP85</accession>
<reference evidence="2 3" key="1">
    <citation type="submission" date="2019-05" db="EMBL/GenBank/DDBJ databases">
        <authorList>
            <person name="Hariharan J."/>
            <person name="Choudoir M.J."/>
            <person name="Diebold P."/>
            <person name="Panke-Buisse K."/>
            <person name="Buckley D.H."/>
        </authorList>
    </citation>
    <scope>NUCLEOTIDE SEQUENCE [LARGE SCALE GENOMIC DNA]</scope>
    <source>
        <strain evidence="2 3">SUN51</strain>
    </source>
</reference>
<evidence type="ECO:0000313" key="3">
    <source>
        <dbReference type="Proteomes" id="UP000324965"/>
    </source>
</evidence>
<dbReference type="RefSeq" id="WP_149513134.1">
    <property type="nucleotide sequence ID" value="NZ_VDFC01000046.1"/>
</dbReference>
<name>A0A5B0AP85_9ACTN</name>
<evidence type="ECO:0000313" key="2">
    <source>
        <dbReference type="EMBL" id="KAA0931710.1"/>
    </source>
</evidence>
<sequence>MSEIWADADDAGPAPDLGAASVTPAGLVVTGTGSGIGGPAFAGAGYAPLGGAEDGGSVGNVPAAESLKDGGAAPEAPEGGGS</sequence>
<feature type="compositionally biased region" description="Low complexity" evidence="1">
    <location>
        <begin position="70"/>
        <end position="82"/>
    </location>
</feature>
<keyword evidence="3" id="KW-1185">Reference proteome</keyword>
<protein>
    <submittedName>
        <fullName evidence="2">Uncharacterized protein</fullName>
    </submittedName>
</protein>
<organism evidence="2 3">
    <name type="scientific">Streptomyces apricus</name>
    <dbReference type="NCBI Taxonomy" id="1828112"/>
    <lineage>
        <taxon>Bacteria</taxon>
        <taxon>Bacillati</taxon>
        <taxon>Actinomycetota</taxon>
        <taxon>Actinomycetes</taxon>
        <taxon>Kitasatosporales</taxon>
        <taxon>Streptomycetaceae</taxon>
        <taxon>Streptomyces</taxon>
    </lineage>
</organism>
<feature type="compositionally biased region" description="Low complexity" evidence="1">
    <location>
        <begin position="41"/>
        <end position="51"/>
    </location>
</feature>
<dbReference type="EMBL" id="VDFC01000046">
    <property type="protein sequence ID" value="KAA0931710.1"/>
    <property type="molecule type" value="Genomic_DNA"/>
</dbReference>
<feature type="region of interest" description="Disordered" evidence="1">
    <location>
        <begin position="1"/>
        <end position="21"/>
    </location>
</feature>
<proteinExistence type="predicted"/>
<gene>
    <name evidence="2" type="ORF">FGF04_22730</name>
</gene>
<dbReference type="AlphaFoldDB" id="A0A5B0AP85"/>
<feature type="compositionally biased region" description="Low complexity" evidence="1">
    <location>
        <begin position="11"/>
        <end position="21"/>
    </location>
</feature>
<comment type="caution">
    <text evidence="2">The sequence shown here is derived from an EMBL/GenBank/DDBJ whole genome shotgun (WGS) entry which is preliminary data.</text>
</comment>